<reference evidence="1" key="1">
    <citation type="journal article" date="2019" name="bioRxiv">
        <title>The Genome of the Zebra Mussel, Dreissena polymorpha: A Resource for Invasive Species Research.</title>
        <authorList>
            <person name="McCartney M.A."/>
            <person name="Auch B."/>
            <person name="Kono T."/>
            <person name="Mallez S."/>
            <person name="Zhang Y."/>
            <person name="Obille A."/>
            <person name="Becker A."/>
            <person name="Abrahante J.E."/>
            <person name="Garbe J."/>
            <person name="Badalamenti J.P."/>
            <person name="Herman A."/>
            <person name="Mangelson H."/>
            <person name="Liachko I."/>
            <person name="Sullivan S."/>
            <person name="Sone E.D."/>
            <person name="Koren S."/>
            <person name="Silverstein K.A.T."/>
            <person name="Beckman K.B."/>
            <person name="Gohl D.M."/>
        </authorList>
    </citation>
    <scope>NUCLEOTIDE SEQUENCE</scope>
    <source>
        <strain evidence="1">Duluth1</strain>
        <tissue evidence="1">Whole animal</tissue>
    </source>
</reference>
<dbReference type="EMBL" id="JAIWYP010000007">
    <property type="protein sequence ID" value="KAH3794528.1"/>
    <property type="molecule type" value="Genomic_DNA"/>
</dbReference>
<dbReference type="Proteomes" id="UP000828390">
    <property type="component" value="Unassembled WGS sequence"/>
</dbReference>
<protein>
    <submittedName>
        <fullName evidence="1">Uncharacterized protein</fullName>
    </submittedName>
</protein>
<comment type="caution">
    <text evidence="1">The sequence shown here is derived from an EMBL/GenBank/DDBJ whole genome shotgun (WGS) entry which is preliminary data.</text>
</comment>
<organism evidence="1 2">
    <name type="scientific">Dreissena polymorpha</name>
    <name type="common">Zebra mussel</name>
    <name type="synonym">Mytilus polymorpha</name>
    <dbReference type="NCBI Taxonomy" id="45954"/>
    <lineage>
        <taxon>Eukaryota</taxon>
        <taxon>Metazoa</taxon>
        <taxon>Spiralia</taxon>
        <taxon>Lophotrochozoa</taxon>
        <taxon>Mollusca</taxon>
        <taxon>Bivalvia</taxon>
        <taxon>Autobranchia</taxon>
        <taxon>Heteroconchia</taxon>
        <taxon>Euheterodonta</taxon>
        <taxon>Imparidentia</taxon>
        <taxon>Neoheterodontei</taxon>
        <taxon>Myida</taxon>
        <taxon>Dreissenoidea</taxon>
        <taxon>Dreissenidae</taxon>
        <taxon>Dreissena</taxon>
    </lineage>
</organism>
<sequence length="84" mass="10010">MKSINVKIKPFLVELENHLLFDALYYSHQRYFVHHFIGNMFDVFLFPDDGDQVVGNKMHDIVEQFQTVMFSEKVDLNAIIWTPF</sequence>
<evidence type="ECO:0000313" key="2">
    <source>
        <dbReference type="Proteomes" id="UP000828390"/>
    </source>
</evidence>
<dbReference type="AlphaFoldDB" id="A0A9D4F9C1"/>
<keyword evidence="2" id="KW-1185">Reference proteome</keyword>
<proteinExistence type="predicted"/>
<gene>
    <name evidence="1" type="ORF">DPMN_148063</name>
</gene>
<accession>A0A9D4F9C1</accession>
<reference evidence="1" key="2">
    <citation type="submission" date="2020-11" db="EMBL/GenBank/DDBJ databases">
        <authorList>
            <person name="McCartney M.A."/>
            <person name="Auch B."/>
            <person name="Kono T."/>
            <person name="Mallez S."/>
            <person name="Becker A."/>
            <person name="Gohl D.M."/>
            <person name="Silverstein K.A.T."/>
            <person name="Koren S."/>
            <person name="Bechman K.B."/>
            <person name="Herman A."/>
            <person name="Abrahante J.E."/>
            <person name="Garbe J."/>
        </authorList>
    </citation>
    <scope>NUCLEOTIDE SEQUENCE</scope>
    <source>
        <strain evidence="1">Duluth1</strain>
        <tissue evidence="1">Whole animal</tissue>
    </source>
</reference>
<name>A0A9D4F9C1_DREPO</name>
<evidence type="ECO:0000313" key="1">
    <source>
        <dbReference type="EMBL" id="KAH3794528.1"/>
    </source>
</evidence>